<keyword evidence="4" id="KW-1185">Reference proteome</keyword>
<protein>
    <submittedName>
        <fullName evidence="3">Uncharacterized protein</fullName>
    </submittedName>
</protein>
<gene>
    <name evidence="3" type="ORF">AFUS01_LOCUS30071</name>
</gene>
<accession>A0A8J2KUZ9</accession>
<feature type="region of interest" description="Disordered" evidence="2">
    <location>
        <begin position="77"/>
        <end position="106"/>
    </location>
</feature>
<evidence type="ECO:0000313" key="4">
    <source>
        <dbReference type="Proteomes" id="UP000708208"/>
    </source>
</evidence>
<name>A0A8J2KUZ9_9HEXA</name>
<dbReference type="AlphaFoldDB" id="A0A8J2KUZ9"/>
<feature type="non-terminal residue" evidence="3">
    <location>
        <position position="1"/>
    </location>
</feature>
<feature type="compositionally biased region" description="Polar residues" evidence="2">
    <location>
        <begin position="95"/>
        <end position="106"/>
    </location>
</feature>
<dbReference type="EMBL" id="CAJVCH010455471">
    <property type="protein sequence ID" value="CAG7819639.1"/>
    <property type="molecule type" value="Genomic_DNA"/>
</dbReference>
<comment type="caution">
    <text evidence="3">The sequence shown here is derived from an EMBL/GenBank/DDBJ whole genome shotgun (WGS) entry which is preliminary data.</text>
</comment>
<sequence length="106" mass="12274">MEVDDYILSDERATEQGDRNYIRALEAENKRLEEKLIQTVCENVHISLTLKTLLDLQHFELIDLAQLMQMSHLQKNSSHNANFPKVPDEGMDVDTYTSSNHRATEQ</sequence>
<evidence type="ECO:0000256" key="1">
    <source>
        <dbReference type="SAM" id="Coils"/>
    </source>
</evidence>
<evidence type="ECO:0000256" key="2">
    <source>
        <dbReference type="SAM" id="MobiDB-lite"/>
    </source>
</evidence>
<feature type="coiled-coil region" evidence="1">
    <location>
        <begin position="15"/>
        <end position="42"/>
    </location>
</feature>
<proteinExistence type="predicted"/>
<dbReference type="Proteomes" id="UP000708208">
    <property type="component" value="Unassembled WGS sequence"/>
</dbReference>
<organism evidence="3 4">
    <name type="scientific">Allacma fusca</name>
    <dbReference type="NCBI Taxonomy" id="39272"/>
    <lineage>
        <taxon>Eukaryota</taxon>
        <taxon>Metazoa</taxon>
        <taxon>Ecdysozoa</taxon>
        <taxon>Arthropoda</taxon>
        <taxon>Hexapoda</taxon>
        <taxon>Collembola</taxon>
        <taxon>Symphypleona</taxon>
        <taxon>Sminthuridae</taxon>
        <taxon>Allacma</taxon>
    </lineage>
</organism>
<evidence type="ECO:0000313" key="3">
    <source>
        <dbReference type="EMBL" id="CAG7819639.1"/>
    </source>
</evidence>
<keyword evidence="1" id="KW-0175">Coiled coil</keyword>
<reference evidence="3" key="1">
    <citation type="submission" date="2021-06" db="EMBL/GenBank/DDBJ databases">
        <authorList>
            <person name="Hodson N. C."/>
            <person name="Mongue J. A."/>
            <person name="Jaron S. K."/>
        </authorList>
    </citation>
    <scope>NUCLEOTIDE SEQUENCE</scope>
</reference>